<dbReference type="InterPro" id="IPR000477">
    <property type="entry name" value="RT_dom"/>
</dbReference>
<sequence>MGDTVVGVYYRPPGQDEEVDEAFCRQLEVASQSQALVLMGDFHHPDICWKGNTARYVQSRRFLQSIDDNFLTQLVEEPTRRGMLLDLVLTNKEGLVEDLKVGGSLGCSDHEMVEFRILRGRSRAISRITTLDFRRGNFGLFKDLLGRIPWVRALEGGGVQESWSIFKHHFLLAQDQCILKNRKTSKGGRRPAWMSKELLEKLKGKKEVYRMWKKGVATWEEYRNVVRECRDAMRKAKAHLELKLAGDVKDNKKDFFKYISSKRKSRENVGLLLNEVGALVTEDTEKVESLNAFFASVFTAKASPQETQTLEVGEKVLRKEDLQVVEEDRVRDHLGKLDIHKSMGPDGMHPRVADVIARLLSIIFERSWRTGEVPEDWRKANVTLVFKKGKKENLGSYRLVSLNSIPGKMMEQLILGVINKHMEEKEVIGSGQHGFTKGKSRLTNLIAFYDGMTGWMDEGTAVDVVYLDFSKAFDTISHNILIGKLRKCGLDEWTVRWVENWLNGRAQRVVISGTESSWSPVASVVPQGSGPGTVFFNIFISDLDEGTECTLSKFADDTKLGGAANTPEGCAAIQRDLGKEEPHEIQ</sequence>
<gene>
    <name evidence="2" type="ORF">GRJ2_003416400</name>
</gene>
<dbReference type="PANTHER" id="PTHR33395">
    <property type="entry name" value="TRANSCRIPTASE, PUTATIVE-RELATED-RELATED"/>
    <property type="match status" value="1"/>
</dbReference>
<name>A0ABC9YIU1_GRUJA</name>
<dbReference type="Proteomes" id="UP001623348">
    <property type="component" value="Unassembled WGS sequence"/>
</dbReference>
<proteinExistence type="predicted"/>
<evidence type="ECO:0000259" key="1">
    <source>
        <dbReference type="PROSITE" id="PS50878"/>
    </source>
</evidence>
<dbReference type="SUPFAM" id="SSF56219">
    <property type="entry name" value="DNase I-like"/>
    <property type="match status" value="1"/>
</dbReference>
<dbReference type="SUPFAM" id="SSF56672">
    <property type="entry name" value="DNA/RNA polymerases"/>
    <property type="match status" value="1"/>
</dbReference>
<dbReference type="InterPro" id="IPR036691">
    <property type="entry name" value="Endo/exonu/phosph_ase_sf"/>
</dbReference>
<dbReference type="InterPro" id="IPR005135">
    <property type="entry name" value="Endo/exonuclease/phosphatase"/>
</dbReference>
<evidence type="ECO:0000313" key="2">
    <source>
        <dbReference type="EMBL" id="GAB0209507.1"/>
    </source>
</evidence>
<dbReference type="Pfam" id="PF00078">
    <property type="entry name" value="RVT_1"/>
    <property type="match status" value="1"/>
</dbReference>
<dbReference type="InterPro" id="IPR043502">
    <property type="entry name" value="DNA/RNA_pol_sf"/>
</dbReference>
<dbReference type="PANTHER" id="PTHR33395:SF22">
    <property type="entry name" value="REVERSE TRANSCRIPTASE DOMAIN-CONTAINING PROTEIN"/>
    <property type="match status" value="1"/>
</dbReference>
<organism evidence="2 3">
    <name type="scientific">Grus japonensis</name>
    <name type="common">Japanese crane</name>
    <name type="synonym">Red-crowned crane</name>
    <dbReference type="NCBI Taxonomy" id="30415"/>
    <lineage>
        <taxon>Eukaryota</taxon>
        <taxon>Metazoa</taxon>
        <taxon>Chordata</taxon>
        <taxon>Craniata</taxon>
        <taxon>Vertebrata</taxon>
        <taxon>Euteleostomi</taxon>
        <taxon>Archelosauria</taxon>
        <taxon>Archosauria</taxon>
        <taxon>Dinosauria</taxon>
        <taxon>Saurischia</taxon>
        <taxon>Theropoda</taxon>
        <taxon>Coelurosauria</taxon>
        <taxon>Aves</taxon>
        <taxon>Neognathae</taxon>
        <taxon>Neoaves</taxon>
        <taxon>Gruiformes</taxon>
        <taxon>Gruidae</taxon>
        <taxon>Grus</taxon>
    </lineage>
</organism>
<dbReference type="PROSITE" id="PS50878">
    <property type="entry name" value="RT_POL"/>
    <property type="match status" value="1"/>
</dbReference>
<feature type="domain" description="Reverse transcriptase" evidence="1">
    <location>
        <begin position="366"/>
        <end position="586"/>
    </location>
</feature>
<evidence type="ECO:0000313" key="3">
    <source>
        <dbReference type="Proteomes" id="UP001623348"/>
    </source>
</evidence>
<dbReference type="EMBL" id="BAAFJT010000311">
    <property type="protein sequence ID" value="GAB0209507.1"/>
    <property type="molecule type" value="Genomic_DNA"/>
</dbReference>
<accession>A0ABC9YIU1</accession>
<reference evidence="2 3" key="1">
    <citation type="submission" date="2024-06" db="EMBL/GenBank/DDBJ databases">
        <title>The draft genome of Grus japonensis, version 3.</title>
        <authorList>
            <person name="Nabeshima K."/>
            <person name="Suzuki S."/>
            <person name="Onuma M."/>
        </authorList>
    </citation>
    <scope>NUCLEOTIDE SEQUENCE [LARGE SCALE GENOMIC DNA]</scope>
    <source>
        <strain evidence="2 3">451A</strain>
    </source>
</reference>
<keyword evidence="3" id="KW-1185">Reference proteome</keyword>
<comment type="caution">
    <text evidence="2">The sequence shown here is derived from an EMBL/GenBank/DDBJ whole genome shotgun (WGS) entry which is preliminary data.</text>
</comment>
<protein>
    <submittedName>
        <fullName evidence="2">Mitochondrial enolase superfamily member 1</fullName>
    </submittedName>
</protein>
<dbReference type="Pfam" id="PF14529">
    <property type="entry name" value="Exo_endo_phos_2"/>
    <property type="match status" value="1"/>
</dbReference>
<dbReference type="Gene3D" id="3.60.10.10">
    <property type="entry name" value="Endonuclease/exonuclease/phosphatase"/>
    <property type="match status" value="1"/>
</dbReference>
<dbReference type="AlphaFoldDB" id="A0ABC9YIU1"/>